<sequence>MAKKKSVSSKPVTLAVDIGGSHIKIMLLDYRGKPLSERLRQPTPAPPTPENVLSLLDGMRAQVGDFDRVSIGFPGVIKEGITYTAANLDPGWVGFPFAHEITKRWQRPVRIANDAAVQGFGAIRGRGVELVLTLGTGLGSALYVNGHLCAGLELGHHPWRKGHSYEDYLGREGYDKHGKKKWNKHLAKAIEQTLHTFNWDHLYIGGGNAKKITLEPQPNITIVSNEDGLTGGVALWRDV</sequence>
<dbReference type="PANTHER" id="PTHR18964:SF149">
    <property type="entry name" value="BIFUNCTIONAL UDP-N-ACETYLGLUCOSAMINE 2-EPIMERASE_N-ACETYLMANNOSAMINE KINASE"/>
    <property type="match status" value="1"/>
</dbReference>
<dbReference type="Pfam" id="PF00480">
    <property type="entry name" value="ROK"/>
    <property type="match status" value="1"/>
</dbReference>
<dbReference type="AlphaFoldDB" id="A0A7V4XTG8"/>
<evidence type="ECO:0000313" key="2">
    <source>
        <dbReference type="EMBL" id="HGY94837.1"/>
    </source>
</evidence>
<dbReference type="InterPro" id="IPR043129">
    <property type="entry name" value="ATPase_NBD"/>
</dbReference>
<comment type="similarity">
    <text evidence="1">Belongs to the ROK (NagC/XylR) family.</text>
</comment>
<organism evidence="2">
    <name type="scientific">Acidobacterium capsulatum</name>
    <dbReference type="NCBI Taxonomy" id="33075"/>
    <lineage>
        <taxon>Bacteria</taxon>
        <taxon>Pseudomonadati</taxon>
        <taxon>Acidobacteriota</taxon>
        <taxon>Terriglobia</taxon>
        <taxon>Terriglobales</taxon>
        <taxon>Acidobacteriaceae</taxon>
        <taxon>Acidobacterium</taxon>
    </lineage>
</organism>
<evidence type="ECO:0000256" key="1">
    <source>
        <dbReference type="ARBA" id="ARBA00006479"/>
    </source>
</evidence>
<gene>
    <name evidence="2" type="ORF">ENW50_09185</name>
</gene>
<dbReference type="EMBL" id="DTKL01000059">
    <property type="protein sequence ID" value="HGY94837.1"/>
    <property type="molecule type" value="Genomic_DNA"/>
</dbReference>
<reference evidence="2" key="1">
    <citation type="journal article" date="2020" name="mSystems">
        <title>Genome- and Community-Level Interaction Insights into Carbon Utilization and Element Cycling Functions of Hydrothermarchaeota in Hydrothermal Sediment.</title>
        <authorList>
            <person name="Zhou Z."/>
            <person name="Liu Y."/>
            <person name="Xu W."/>
            <person name="Pan J."/>
            <person name="Luo Z.H."/>
            <person name="Li M."/>
        </authorList>
    </citation>
    <scope>NUCLEOTIDE SEQUENCE [LARGE SCALE GENOMIC DNA]</scope>
    <source>
        <strain evidence="2">SpSt-855</strain>
    </source>
</reference>
<accession>A0A7V4XTG8</accession>
<comment type="caution">
    <text evidence="2">The sequence shown here is derived from an EMBL/GenBank/DDBJ whole genome shotgun (WGS) entry which is preliminary data.</text>
</comment>
<dbReference type="InterPro" id="IPR000600">
    <property type="entry name" value="ROK"/>
</dbReference>
<dbReference type="Gene3D" id="3.30.420.40">
    <property type="match status" value="2"/>
</dbReference>
<proteinExistence type="inferred from homology"/>
<dbReference type="PANTHER" id="PTHR18964">
    <property type="entry name" value="ROK (REPRESSOR, ORF, KINASE) FAMILY"/>
    <property type="match status" value="1"/>
</dbReference>
<name>A0A7V4XTG8_9BACT</name>
<dbReference type="SUPFAM" id="SSF53067">
    <property type="entry name" value="Actin-like ATPase domain"/>
    <property type="match status" value="1"/>
</dbReference>
<protein>
    <submittedName>
        <fullName evidence="2">ROK family protein</fullName>
    </submittedName>
</protein>